<dbReference type="InterPro" id="IPR014776">
    <property type="entry name" value="4pyrrole_Mease_sub2"/>
</dbReference>
<dbReference type="NCBIfam" id="TIGR00096">
    <property type="entry name" value="16S rRNA (cytidine(1402)-2'-O)-methyltransferase"/>
    <property type="match status" value="1"/>
</dbReference>
<comment type="function">
    <text evidence="6">Catalyzes the 2'-O-methylation of the ribose of cytidine 1402 (C1402) in 16S rRNA.</text>
</comment>
<dbReference type="InterPro" id="IPR008189">
    <property type="entry name" value="rRNA_ssu_MeTfrase_I"/>
</dbReference>
<evidence type="ECO:0000256" key="5">
    <source>
        <dbReference type="ARBA" id="ARBA00022691"/>
    </source>
</evidence>
<keyword evidence="2 6" id="KW-0698">rRNA processing</keyword>
<dbReference type="AlphaFoldDB" id="A0A0G0LRS5"/>
<gene>
    <name evidence="6" type="primary">rsmI</name>
    <name evidence="8" type="ORF">UT18_C0016G0038</name>
</gene>
<dbReference type="Gene3D" id="3.40.1010.10">
    <property type="entry name" value="Cobalt-precorrin-4 Transmethylase, Domain 1"/>
    <property type="match status" value="1"/>
</dbReference>
<dbReference type="PANTHER" id="PTHR46111:SF1">
    <property type="entry name" value="RIBOSOMAL RNA SMALL SUBUNIT METHYLTRANSFERASE I"/>
    <property type="match status" value="1"/>
</dbReference>
<evidence type="ECO:0000256" key="2">
    <source>
        <dbReference type="ARBA" id="ARBA00022552"/>
    </source>
</evidence>
<dbReference type="HAMAP" id="MF_01877">
    <property type="entry name" value="16SrRNA_methyltr_I"/>
    <property type="match status" value="1"/>
</dbReference>
<keyword evidence="1 6" id="KW-0963">Cytoplasm</keyword>
<evidence type="ECO:0000313" key="8">
    <source>
        <dbReference type="EMBL" id="KKQ93742.1"/>
    </source>
</evidence>
<evidence type="ECO:0000256" key="1">
    <source>
        <dbReference type="ARBA" id="ARBA00022490"/>
    </source>
</evidence>
<dbReference type="FunFam" id="3.30.950.10:FF:000002">
    <property type="entry name" value="Ribosomal RNA small subunit methyltransferase I"/>
    <property type="match status" value="1"/>
</dbReference>
<evidence type="ECO:0000256" key="3">
    <source>
        <dbReference type="ARBA" id="ARBA00022603"/>
    </source>
</evidence>
<dbReference type="InterPro" id="IPR014777">
    <property type="entry name" value="4pyrrole_Mease_sub1"/>
</dbReference>
<dbReference type="CDD" id="cd11648">
    <property type="entry name" value="RsmI"/>
    <property type="match status" value="1"/>
</dbReference>
<dbReference type="PIRSF" id="PIRSF005917">
    <property type="entry name" value="MTase_YraL"/>
    <property type="match status" value="1"/>
</dbReference>
<evidence type="ECO:0000256" key="6">
    <source>
        <dbReference type="HAMAP-Rule" id="MF_01877"/>
    </source>
</evidence>
<evidence type="ECO:0000256" key="4">
    <source>
        <dbReference type="ARBA" id="ARBA00022679"/>
    </source>
</evidence>
<comment type="similarity">
    <text evidence="6">Belongs to the methyltransferase superfamily. RsmI family.</text>
</comment>
<dbReference type="InterPro" id="IPR000878">
    <property type="entry name" value="4pyrrol_Mease"/>
</dbReference>
<keyword evidence="5 6" id="KW-0949">S-adenosyl-L-methionine</keyword>
<feature type="domain" description="Tetrapyrrole methylase" evidence="7">
    <location>
        <begin position="3"/>
        <end position="203"/>
    </location>
</feature>
<sequence>MSKLFIVATPIGNLEDMTYRAISVLKEVDLILAEDTRHTKILLNHYKIETPTVSYHQHTKVTKLDKFISLLREEQDLALVSDAGTPGISDPGQYLISQILKELPETEIIPIPGPSAVIAALSVSGFNTDQFVFLGFLPKKKGRQTLFNGLKEEKRTIVFYESPHRIRKTLSELADYLGSDRKVVVLREATKKFEEILRGGLLELSSQVKEKGEFAVVVEGSKK</sequence>
<dbReference type="GO" id="GO:0070677">
    <property type="term" value="F:rRNA (cytosine-2'-O-)-methyltransferase activity"/>
    <property type="evidence" value="ECO:0007669"/>
    <property type="project" value="UniProtKB-UniRule"/>
</dbReference>
<reference evidence="8 9" key="1">
    <citation type="journal article" date="2015" name="Nature">
        <title>rRNA introns, odd ribosomes, and small enigmatic genomes across a large radiation of phyla.</title>
        <authorList>
            <person name="Brown C.T."/>
            <person name="Hug L.A."/>
            <person name="Thomas B.C."/>
            <person name="Sharon I."/>
            <person name="Castelle C.J."/>
            <person name="Singh A."/>
            <person name="Wilkins M.J."/>
            <person name="Williams K.H."/>
            <person name="Banfield J.F."/>
        </authorList>
    </citation>
    <scope>NUCLEOTIDE SEQUENCE [LARGE SCALE GENOMIC DNA]</scope>
</reference>
<dbReference type="Pfam" id="PF00590">
    <property type="entry name" value="TP_methylase"/>
    <property type="match status" value="1"/>
</dbReference>
<dbReference type="PROSITE" id="PS01296">
    <property type="entry name" value="RSMI"/>
    <property type="match status" value="1"/>
</dbReference>
<protein>
    <recommendedName>
        <fullName evidence="6">Ribosomal RNA small subunit methyltransferase I</fullName>
        <ecNumber evidence="6">2.1.1.198</ecNumber>
    </recommendedName>
    <alternativeName>
        <fullName evidence="6">16S rRNA 2'-O-ribose C1402 methyltransferase</fullName>
    </alternativeName>
    <alternativeName>
        <fullName evidence="6">rRNA (cytidine-2'-O-)-methyltransferase RsmI</fullName>
    </alternativeName>
</protein>
<keyword evidence="3 6" id="KW-0489">Methyltransferase</keyword>
<organism evidence="8 9">
    <name type="scientific">candidate division CPR2 bacterium GW2011_GWC2_39_10</name>
    <dbReference type="NCBI Taxonomy" id="1618345"/>
    <lineage>
        <taxon>Bacteria</taxon>
        <taxon>Bacteria division CPR2</taxon>
    </lineage>
</organism>
<dbReference type="Proteomes" id="UP000034207">
    <property type="component" value="Unassembled WGS sequence"/>
</dbReference>
<dbReference type="PANTHER" id="PTHR46111">
    <property type="entry name" value="RIBOSOMAL RNA SMALL SUBUNIT METHYLTRANSFERASE I"/>
    <property type="match status" value="1"/>
</dbReference>
<dbReference type="EMBL" id="LBVV01000016">
    <property type="protein sequence ID" value="KKQ93742.1"/>
    <property type="molecule type" value="Genomic_DNA"/>
</dbReference>
<dbReference type="Gene3D" id="3.30.950.10">
    <property type="entry name" value="Methyltransferase, Cobalt-precorrin-4 Transmethylase, Domain 2"/>
    <property type="match status" value="1"/>
</dbReference>
<comment type="catalytic activity">
    <reaction evidence="6">
        <text>cytidine(1402) in 16S rRNA + S-adenosyl-L-methionine = 2'-O-methylcytidine(1402) in 16S rRNA + S-adenosyl-L-homocysteine + H(+)</text>
        <dbReference type="Rhea" id="RHEA:42924"/>
        <dbReference type="Rhea" id="RHEA-COMP:10285"/>
        <dbReference type="Rhea" id="RHEA-COMP:10286"/>
        <dbReference type="ChEBI" id="CHEBI:15378"/>
        <dbReference type="ChEBI" id="CHEBI:57856"/>
        <dbReference type="ChEBI" id="CHEBI:59789"/>
        <dbReference type="ChEBI" id="CHEBI:74495"/>
        <dbReference type="ChEBI" id="CHEBI:82748"/>
        <dbReference type="EC" id="2.1.1.198"/>
    </reaction>
</comment>
<dbReference type="InterPro" id="IPR035996">
    <property type="entry name" value="4pyrrol_Methylase_sf"/>
</dbReference>
<comment type="caution">
    <text evidence="8">The sequence shown here is derived from an EMBL/GenBank/DDBJ whole genome shotgun (WGS) entry which is preliminary data.</text>
</comment>
<proteinExistence type="inferred from homology"/>
<accession>A0A0G0LRS5</accession>
<dbReference type="STRING" id="1618345.UT18_C0016G0038"/>
<dbReference type="SUPFAM" id="SSF53790">
    <property type="entry name" value="Tetrapyrrole methylase"/>
    <property type="match status" value="1"/>
</dbReference>
<keyword evidence="4 6" id="KW-0808">Transferase</keyword>
<evidence type="ECO:0000313" key="9">
    <source>
        <dbReference type="Proteomes" id="UP000034207"/>
    </source>
</evidence>
<dbReference type="EC" id="2.1.1.198" evidence="6"/>
<comment type="subcellular location">
    <subcellularLocation>
        <location evidence="6">Cytoplasm</location>
    </subcellularLocation>
</comment>
<name>A0A0G0LRS5_UNCC2</name>
<dbReference type="InterPro" id="IPR018063">
    <property type="entry name" value="SAM_MeTrfase_RsmI_CS"/>
</dbReference>
<evidence type="ECO:0000259" key="7">
    <source>
        <dbReference type="Pfam" id="PF00590"/>
    </source>
</evidence>
<dbReference type="GO" id="GO:0005737">
    <property type="term" value="C:cytoplasm"/>
    <property type="evidence" value="ECO:0007669"/>
    <property type="project" value="UniProtKB-SubCell"/>
</dbReference>
<dbReference type="PATRIC" id="fig|1618345.3.peg.899"/>